<feature type="domain" description="Zinc finger CHC2-type" evidence="1">
    <location>
        <begin position="240"/>
        <end position="276"/>
    </location>
</feature>
<accession>A0ABY5DV08</accession>
<dbReference type="InterPro" id="IPR002694">
    <property type="entry name" value="Znf_CHC2"/>
</dbReference>
<protein>
    <submittedName>
        <fullName evidence="2">DNA-primase RepB domain-containing protein</fullName>
    </submittedName>
</protein>
<dbReference type="EMBL" id="CP098502">
    <property type="protein sequence ID" value="UTI64876.1"/>
    <property type="molecule type" value="Genomic_DNA"/>
</dbReference>
<evidence type="ECO:0000313" key="3">
    <source>
        <dbReference type="Proteomes" id="UP001056035"/>
    </source>
</evidence>
<dbReference type="RefSeq" id="WP_254571569.1">
    <property type="nucleotide sequence ID" value="NZ_CP098502.1"/>
</dbReference>
<dbReference type="InterPro" id="IPR036977">
    <property type="entry name" value="DNA_primase_Znf_CHC2"/>
</dbReference>
<keyword evidence="3" id="KW-1185">Reference proteome</keyword>
<sequence length="308" mass="33920">MTTNPLTRHETVIRFLSVLAGRGSAGQLLELRYRLEDGQRMGQVFDRPSRARGLATRAIALGRRTDVYVGCAPRTRRHGGRDAVRHAHVLWADCDGTGAVDALRAFDPAPAIVIASGTGSNCHAYWPLTEPIARDEVERGNRRLAHALGADPASADAARILRVPATWSHKHQPPTRVDALAFDTDRRVAAADVVGGLADPPGPLAPATVARDGDDPLQSIAPDVYVRRLLGVQVPRHRKVRCPFHEDRHPSLHVYATPERGWYCYGRCRRGGTIYDLAAPLYGYATTGEQFLKLRTELRRLFGLDPVR</sequence>
<dbReference type="Pfam" id="PF01807">
    <property type="entry name" value="Zn_ribbon_DnaG"/>
    <property type="match status" value="1"/>
</dbReference>
<dbReference type="Proteomes" id="UP001056035">
    <property type="component" value="Chromosome"/>
</dbReference>
<proteinExistence type="predicted"/>
<evidence type="ECO:0000259" key="1">
    <source>
        <dbReference type="Pfam" id="PF01807"/>
    </source>
</evidence>
<dbReference type="SUPFAM" id="SSF57783">
    <property type="entry name" value="Zinc beta-ribbon"/>
    <property type="match status" value="1"/>
</dbReference>
<dbReference type="Gene3D" id="3.90.580.10">
    <property type="entry name" value="Zinc finger, CHC2-type domain"/>
    <property type="match status" value="1"/>
</dbReference>
<dbReference type="Gene3D" id="3.30.70.1790">
    <property type="entry name" value="RepB DNA-primase, N-terminal domain"/>
    <property type="match status" value="1"/>
</dbReference>
<organism evidence="2 3">
    <name type="scientific">Paraconexibacter antarcticus</name>
    <dbReference type="NCBI Taxonomy" id="2949664"/>
    <lineage>
        <taxon>Bacteria</taxon>
        <taxon>Bacillati</taxon>
        <taxon>Actinomycetota</taxon>
        <taxon>Thermoleophilia</taxon>
        <taxon>Solirubrobacterales</taxon>
        <taxon>Paraconexibacteraceae</taxon>
        <taxon>Paraconexibacter</taxon>
    </lineage>
</organism>
<reference evidence="2 3" key="1">
    <citation type="submission" date="2022-06" db="EMBL/GenBank/DDBJ databases">
        <title>Paraconexibacter antarcticus.</title>
        <authorList>
            <person name="Kim C.S."/>
        </authorList>
    </citation>
    <scope>NUCLEOTIDE SEQUENCE [LARGE SCALE GENOMIC DNA]</scope>
    <source>
        <strain evidence="2 3">02-257</strain>
    </source>
</reference>
<gene>
    <name evidence="2" type="ORF">NBH00_01400</name>
</gene>
<evidence type="ECO:0000313" key="2">
    <source>
        <dbReference type="EMBL" id="UTI64876.1"/>
    </source>
</evidence>
<name>A0ABY5DV08_9ACTN</name>